<dbReference type="EMBL" id="AACSIE010000001">
    <property type="protein sequence ID" value="EAL9203798.1"/>
    <property type="molecule type" value="Genomic_DNA"/>
</dbReference>
<evidence type="ECO:0000256" key="3">
    <source>
        <dbReference type="ARBA" id="ARBA00022723"/>
    </source>
</evidence>
<dbReference type="Gene3D" id="3.40.50.300">
    <property type="entry name" value="P-loop containing nucleotide triphosphate hydrolases"/>
    <property type="match status" value="1"/>
</dbReference>
<comment type="similarity">
    <text evidence="9">Belongs to the AAA ATPase family.</text>
</comment>
<dbReference type="PANTHER" id="PTHR23076">
    <property type="entry name" value="METALLOPROTEASE M41 FTSH"/>
    <property type="match status" value="1"/>
</dbReference>
<evidence type="ECO:0000256" key="2">
    <source>
        <dbReference type="ARBA" id="ARBA00022670"/>
    </source>
</evidence>
<dbReference type="InterPro" id="IPR003959">
    <property type="entry name" value="ATPase_AAA_core"/>
</dbReference>
<keyword evidence="7 9" id="KW-0067">ATP-binding</keyword>
<dbReference type="STRING" id="195.ATE51_01618"/>
<protein>
    <submittedName>
        <fullName evidence="12">ATP-dependent metallopeptidase FtsH/Yme1/Tma family protein</fullName>
    </submittedName>
</protein>
<dbReference type="KEGG" id="ccoo:ATE51_01618"/>
<dbReference type="Pfam" id="PF00004">
    <property type="entry name" value="AAA"/>
    <property type="match status" value="1"/>
</dbReference>
<dbReference type="GO" id="GO:0016887">
    <property type="term" value="F:ATP hydrolysis activity"/>
    <property type="evidence" value="ECO:0007669"/>
    <property type="project" value="InterPro"/>
</dbReference>
<keyword evidence="8" id="KW-0482">Metalloprotease</keyword>
<gene>
    <name evidence="12" type="ORF">C6T04_00705</name>
    <name evidence="13" type="ORF">DSX26_00800</name>
    <name evidence="14" type="ORF">DYU70_01225</name>
</gene>
<dbReference type="InterPro" id="IPR003593">
    <property type="entry name" value="AAA+_ATPase"/>
</dbReference>
<dbReference type="eggNOG" id="COG0465">
    <property type="taxonomic scope" value="Bacteria"/>
</dbReference>
<evidence type="ECO:0000256" key="8">
    <source>
        <dbReference type="ARBA" id="ARBA00023049"/>
    </source>
</evidence>
<evidence type="ECO:0000256" key="6">
    <source>
        <dbReference type="ARBA" id="ARBA00022833"/>
    </source>
</evidence>
<proteinExistence type="inferred from homology"/>
<keyword evidence="10" id="KW-0812">Transmembrane</keyword>
<comment type="caution">
    <text evidence="12">The sequence shown here is derived from an EMBL/GenBank/DDBJ whole genome shotgun (WGS) entry which is preliminary data.</text>
</comment>
<dbReference type="GO" id="GO:0006508">
    <property type="term" value="P:proteolysis"/>
    <property type="evidence" value="ECO:0007669"/>
    <property type="project" value="UniProtKB-KW"/>
</dbReference>
<dbReference type="InterPro" id="IPR027417">
    <property type="entry name" value="P-loop_NTPase"/>
</dbReference>
<comment type="cofactor">
    <cofactor evidence="1">
        <name>Zn(2+)</name>
        <dbReference type="ChEBI" id="CHEBI:29105"/>
    </cofactor>
</comment>
<evidence type="ECO:0000313" key="14">
    <source>
        <dbReference type="EMBL" id="EAL9203798.1"/>
    </source>
</evidence>
<accession>A0A0Q2I3I9</accession>
<keyword evidence="6" id="KW-0862">Zinc</keyword>
<dbReference type="Pfam" id="PF17862">
    <property type="entry name" value="AAA_lid_3"/>
    <property type="match status" value="1"/>
</dbReference>
<evidence type="ECO:0000313" key="12">
    <source>
        <dbReference type="EMBL" id="EAK4357455.1"/>
    </source>
</evidence>
<evidence type="ECO:0000313" key="13">
    <source>
        <dbReference type="EMBL" id="EAL6850005.1"/>
    </source>
</evidence>
<evidence type="ECO:0000313" key="16">
    <source>
        <dbReference type="Proteomes" id="UP000365807"/>
    </source>
</evidence>
<dbReference type="OrthoDB" id="5428246at2"/>
<dbReference type="GO" id="GO:0030163">
    <property type="term" value="P:protein catabolic process"/>
    <property type="evidence" value="ECO:0007669"/>
    <property type="project" value="TreeGrafter"/>
</dbReference>
<organism evidence="12 16">
    <name type="scientific">Campylobacter coli</name>
    <dbReference type="NCBI Taxonomy" id="195"/>
    <lineage>
        <taxon>Bacteria</taxon>
        <taxon>Pseudomonadati</taxon>
        <taxon>Campylobacterota</taxon>
        <taxon>Epsilonproteobacteria</taxon>
        <taxon>Campylobacterales</taxon>
        <taxon>Campylobacteraceae</taxon>
        <taxon>Campylobacter</taxon>
    </lineage>
</organism>
<evidence type="ECO:0000256" key="1">
    <source>
        <dbReference type="ARBA" id="ARBA00001947"/>
    </source>
</evidence>
<keyword evidence="5" id="KW-0378">Hydrolase</keyword>
<keyword evidence="4 9" id="KW-0547">Nucleotide-binding</keyword>
<evidence type="ECO:0000313" key="17">
    <source>
        <dbReference type="Proteomes" id="UP000411403"/>
    </source>
</evidence>
<dbReference type="AlphaFoldDB" id="A0A0Q2I3I9"/>
<feature type="transmembrane region" description="Helical" evidence="10">
    <location>
        <begin position="89"/>
        <end position="110"/>
    </location>
</feature>
<evidence type="ECO:0000259" key="11">
    <source>
        <dbReference type="SMART" id="SM00382"/>
    </source>
</evidence>
<dbReference type="Proteomes" id="UP000411403">
    <property type="component" value="Unassembled WGS sequence"/>
</dbReference>
<dbReference type="InterPro" id="IPR041569">
    <property type="entry name" value="AAA_lid_3"/>
</dbReference>
<dbReference type="FunFam" id="3.40.50.300:FF:000352">
    <property type="entry name" value="ATP-dependent zinc metalloprotease FTSH 7, chloroplastic"/>
    <property type="match status" value="1"/>
</dbReference>
<sequence>MKNKKIILISFLILCLLFGILYFKNEPKYIDENLYQSLLSQNLIEKAVIDKDEIWLKAKGESYVIVKDGVDIKTLLSKVPVEIKKDSTLWVFFVIFVFLIALLLSFVYFARKKELAKYPISSKTQTQTSTTNLESSNIKPVISNITFNDVAGVSEVKMELSELVDFLQNPKKYKEFGVKMPKGVLMVGPPGVGKTLIAKAVAGEAGVPFFYQSGSSFVEIYVGMGAKRVRELFSRAKMMAPSIIFIDEIDAVGKARGEMSNVERDSTLNQLLTQMDGFEDNSGVIVIAATNKIELMDPALLRSGRFDRRIFLSLPDFKDRLKILEIYMKGKNNNIDLNKIAKASVGFSGAGLETLVNEAAINALRRNSSLVEESDFYAVLNKVLLGKKKILSFNDEEKGIQATYQAAKALSAYYFDIGFEKITLIEDRFKEYEHAIRSKSELINRIKVYLAGSRAMSLIYNESYTNSQNDFLKVKELLDYMISFGMLEEPNLNEIKRELDEFLFPLKEKISTLAKILLEKEKIEYNDVKEVVQV</sequence>
<dbReference type="RefSeq" id="WP_002778998.1">
    <property type="nucleotide sequence ID" value="NZ_AANHVQ020000008.1"/>
</dbReference>
<dbReference type="GO" id="GO:0004222">
    <property type="term" value="F:metalloendopeptidase activity"/>
    <property type="evidence" value="ECO:0007669"/>
    <property type="project" value="InterPro"/>
</dbReference>
<evidence type="ECO:0000256" key="9">
    <source>
        <dbReference type="RuleBase" id="RU003651"/>
    </source>
</evidence>
<dbReference type="EMBL" id="AACGFG010000001">
    <property type="protein sequence ID" value="EAK4357455.1"/>
    <property type="molecule type" value="Genomic_DNA"/>
</dbReference>
<dbReference type="SUPFAM" id="SSF140990">
    <property type="entry name" value="FtsH protease domain-like"/>
    <property type="match status" value="1"/>
</dbReference>
<keyword evidence="2" id="KW-0645">Protease</keyword>
<dbReference type="PROSITE" id="PS00674">
    <property type="entry name" value="AAA"/>
    <property type="match status" value="1"/>
</dbReference>
<dbReference type="Proteomes" id="UP000365807">
    <property type="component" value="Unassembled WGS sequence"/>
</dbReference>
<dbReference type="SUPFAM" id="SSF52540">
    <property type="entry name" value="P-loop containing nucleoside triphosphate hydrolases"/>
    <property type="match status" value="1"/>
</dbReference>
<evidence type="ECO:0000256" key="7">
    <source>
        <dbReference type="ARBA" id="ARBA00022840"/>
    </source>
</evidence>
<keyword evidence="10" id="KW-1133">Transmembrane helix</keyword>
<dbReference type="SMART" id="SM00382">
    <property type="entry name" value="AAA"/>
    <property type="match status" value="1"/>
</dbReference>
<keyword evidence="10" id="KW-0472">Membrane</keyword>
<dbReference type="InterPro" id="IPR037219">
    <property type="entry name" value="Peptidase_M41-like"/>
</dbReference>
<dbReference type="InterPro" id="IPR003960">
    <property type="entry name" value="ATPase_AAA_CS"/>
</dbReference>
<dbReference type="Gene3D" id="1.10.8.60">
    <property type="match status" value="1"/>
</dbReference>
<evidence type="ECO:0000313" key="15">
    <source>
        <dbReference type="Proteomes" id="UP000352088"/>
    </source>
</evidence>
<dbReference type="CDD" id="cd19501">
    <property type="entry name" value="RecA-like_FtsH"/>
    <property type="match status" value="1"/>
</dbReference>
<feature type="domain" description="AAA+ ATPase" evidence="11">
    <location>
        <begin position="180"/>
        <end position="316"/>
    </location>
</feature>
<dbReference type="GO" id="GO:0005737">
    <property type="term" value="C:cytoplasm"/>
    <property type="evidence" value="ECO:0007669"/>
    <property type="project" value="UniProtKB-ARBA"/>
</dbReference>
<keyword evidence="3" id="KW-0479">Metal-binding</keyword>
<dbReference type="GO" id="GO:0005886">
    <property type="term" value="C:plasma membrane"/>
    <property type="evidence" value="ECO:0007669"/>
    <property type="project" value="TreeGrafter"/>
</dbReference>
<name>A0A0Q2I3I9_CAMCO</name>
<dbReference type="GO" id="GO:0046872">
    <property type="term" value="F:metal ion binding"/>
    <property type="evidence" value="ECO:0007669"/>
    <property type="project" value="UniProtKB-KW"/>
</dbReference>
<evidence type="ECO:0000256" key="4">
    <source>
        <dbReference type="ARBA" id="ARBA00022741"/>
    </source>
</evidence>
<dbReference type="GO" id="GO:0004176">
    <property type="term" value="F:ATP-dependent peptidase activity"/>
    <property type="evidence" value="ECO:0007669"/>
    <property type="project" value="InterPro"/>
</dbReference>
<reference evidence="12 16" key="1">
    <citation type="submission" date="2018-06" db="EMBL/GenBank/DDBJ databases">
        <authorList>
            <consortium name="NARMS: The National Antimicrobial Resistance Monitoring System"/>
        </authorList>
    </citation>
    <scope>NUCLEOTIDE SEQUENCE [LARGE SCALE GENOMIC DNA]</scope>
    <source>
        <strain evidence="14 17">CVM N17C171</strain>
        <strain evidence="13 15">CVM N17C548</strain>
        <strain evidence="12 16">FSIS11807978</strain>
    </source>
</reference>
<dbReference type="Proteomes" id="UP000352088">
    <property type="component" value="Unassembled WGS sequence"/>
</dbReference>
<dbReference type="GO" id="GO:0005524">
    <property type="term" value="F:ATP binding"/>
    <property type="evidence" value="ECO:0007669"/>
    <property type="project" value="UniProtKB-KW"/>
</dbReference>
<dbReference type="KEGG" id="ccof:VC76_04860"/>
<dbReference type="PANTHER" id="PTHR23076:SF97">
    <property type="entry name" value="ATP-DEPENDENT ZINC METALLOPROTEASE YME1L1"/>
    <property type="match status" value="1"/>
</dbReference>
<dbReference type="GeneID" id="66544041"/>
<dbReference type="EMBL" id="AACQHW010000001">
    <property type="protein sequence ID" value="EAL6850005.1"/>
    <property type="molecule type" value="Genomic_DNA"/>
</dbReference>
<dbReference type="Gene3D" id="1.20.58.760">
    <property type="entry name" value="Peptidase M41"/>
    <property type="match status" value="1"/>
</dbReference>
<evidence type="ECO:0000256" key="5">
    <source>
        <dbReference type="ARBA" id="ARBA00022801"/>
    </source>
</evidence>
<evidence type="ECO:0000256" key="10">
    <source>
        <dbReference type="SAM" id="Phobius"/>
    </source>
</evidence>